<dbReference type="EMBL" id="GL378369">
    <property type="protein sequence ID" value="EFJ43879.1"/>
    <property type="molecule type" value="Genomic_DNA"/>
</dbReference>
<keyword evidence="1" id="KW-0812">Transmembrane</keyword>
<protein>
    <submittedName>
        <fullName evidence="2">Uncharacterized protein</fullName>
    </submittedName>
</protein>
<dbReference type="GeneID" id="9621946"/>
<name>D8U8W8_VOLCA</name>
<keyword evidence="1" id="KW-0472">Membrane</keyword>
<accession>D8U8W8</accession>
<gene>
    <name evidence="2" type="ORF">VOLCADRAFT_95986</name>
</gene>
<dbReference type="InParanoid" id="D8U8W8"/>
<dbReference type="KEGG" id="vcn:VOLCADRAFT_95986"/>
<dbReference type="AlphaFoldDB" id="D8U8W8"/>
<evidence type="ECO:0000313" key="3">
    <source>
        <dbReference type="Proteomes" id="UP000001058"/>
    </source>
</evidence>
<keyword evidence="1" id="KW-1133">Transmembrane helix</keyword>
<keyword evidence="3" id="KW-1185">Reference proteome</keyword>
<dbReference type="OrthoDB" id="540767at2759"/>
<dbReference type="RefSeq" id="XP_002955125.1">
    <property type="nucleotide sequence ID" value="XM_002955079.1"/>
</dbReference>
<evidence type="ECO:0000313" key="2">
    <source>
        <dbReference type="EMBL" id="EFJ43879.1"/>
    </source>
</evidence>
<feature type="transmembrane region" description="Helical" evidence="1">
    <location>
        <begin position="13"/>
        <end position="32"/>
    </location>
</feature>
<organism evidence="3">
    <name type="scientific">Volvox carteri f. nagariensis</name>
    <dbReference type="NCBI Taxonomy" id="3068"/>
    <lineage>
        <taxon>Eukaryota</taxon>
        <taxon>Viridiplantae</taxon>
        <taxon>Chlorophyta</taxon>
        <taxon>core chlorophytes</taxon>
        <taxon>Chlorophyceae</taxon>
        <taxon>CS clade</taxon>
        <taxon>Chlamydomonadales</taxon>
        <taxon>Volvocaceae</taxon>
        <taxon>Volvox</taxon>
    </lineage>
</organism>
<reference evidence="2 3" key="1">
    <citation type="journal article" date="2010" name="Science">
        <title>Genomic analysis of organismal complexity in the multicellular green alga Volvox carteri.</title>
        <authorList>
            <person name="Prochnik S.E."/>
            <person name="Umen J."/>
            <person name="Nedelcu A.M."/>
            <person name="Hallmann A."/>
            <person name="Miller S.M."/>
            <person name="Nishii I."/>
            <person name="Ferris P."/>
            <person name="Kuo A."/>
            <person name="Mitros T."/>
            <person name="Fritz-Laylin L.K."/>
            <person name="Hellsten U."/>
            <person name="Chapman J."/>
            <person name="Simakov O."/>
            <person name="Rensing S.A."/>
            <person name="Terry A."/>
            <person name="Pangilinan J."/>
            <person name="Kapitonov V."/>
            <person name="Jurka J."/>
            <person name="Salamov A."/>
            <person name="Shapiro H."/>
            <person name="Schmutz J."/>
            <person name="Grimwood J."/>
            <person name="Lindquist E."/>
            <person name="Lucas S."/>
            <person name="Grigoriev I.V."/>
            <person name="Schmitt R."/>
            <person name="Kirk D."/>
            <person name="Rokhsar D.S."/>
        </authorList>
    </citation>
    <scope>NUCLEOTIDE SEQUENCE [LARGE SCALE GENOMIC DNA]</scope>
    <source>
        <strain evidence="3">f. Nagariensis / Eve</strain>
    </source>
</reference>
<proteinExistence type="predicted"/>
<evidence type="ECO:0000256" key="1">
    <source>
        <dbReference type="SAM" id="Phobius"/>
    </source>
</evidence>
<sequence length="115" mass="12391">MDLMRRTTTGRPAAAWVVMALAMLGIIAFNVLRVRAIDASKCESALKLQNDPATAAFKRCAANANPIPISCCAKMAPFIQYGECLQDPKFRKVADAFLAPSVTVDRALKDCLGSD</sequence>
<dbReference type="Proteomes" id="UP000001058">
    <property type="component" value="Unassembled WGS sequence"/>
</dbReference>